<dbReference type="EMBL" id="MU167236">
    <property type="protein sequence ID" value="KAG0148507.1"/>
    <property type="molecule type" value="Genomic_DNA"/>
</dbReference>
<organism evidence="2 3">
    <name type="scientific">Cronartium quercuum f. sp. fusiforme G11</name>
    <dbReference type="NCBI Taxonomy" id="708437"/>
    <lineage>
        <taxon>Eukaryota</taxon>
        <taxon>Fungi</taxon>
        <taxon>Dikarya</taxon>
        <taxon>Basidiomycota</taxon>
        <taxon>Pucciniomycotina</taxon>
        <taxon>Pucciniomycetes</taxon>
        <taxon>Pucciniales</taxon>
        <taxon>Coleosporiaceae</taxon>
        <taxon>Cronartium</taxon>
    </lineage>
</organism>
<feature type="compositionally biased region" description="Polar residues" evidence="1">
    <location>
        <begin position="51"/>
        <end position="61"/>
    </location>
</feature>
<name>A0A9P6TDM3_9BASI</name>
<sequence>MVVKRLQAACLSEEQHRRNREEYEKKQEKRITHLELQIGAVRRLDGGSKVDPSTNPTTVSWAQAAAKSTPHPSLPTRPNARAPHLYRQLTSS</sequence>
<dbReference type="Proteomes" id="UP000886653">
    <property type="component" value="Unassembled WGS sequence"/>
</dbReference>
<evidence type="ECO:0000313" key="2">
    <source>
        <dbReference type="EMBL" id="KAG0148507.1"/>
    </source>
</evidence>
<gene>
    <name evidence="2" type="ORF">CROQUDRAFT_654781</name>
</gene>
<protein>
    <submittedName>
        <fullName evidence="2">Uncharacterized protein</fullName>
    </submittedName>
</protein>
<comment type="caution">
    <text evidence="2">The sequence shown here is derived from an EMBL/GenBank/DDBJ whole genome shotgun (WGS) entry which is preliminary data.</text>
</comment>
<evidence type="ECO:0000256" key="1">
    <source>
        <dbReference type="SAM" id="MobiDB-lite"/>
    </source>
</evidence>
<accession>A0A9P6TDM3</accession>
<dbReference type="AlphaFoldDB" id="A0A9P6TDM3"/>
<keyword evidence="3" id="KW-1185">Reference proteome</keyword>
<proteinExistence type="predicted"/>
<reference evidence="2" key="1">
    <citation type="submission" date="2013-11" db="EMBL/GenBank/DDBJ databases">
        <title>Genome sequence of the fusiform rust pathogen reveals effectors for host alternation and coevolution with pine.</title>
        <authorList>
            <consortium name="DOE Joint Genome Institute"/>
            <person name="Smith K."/>
            <person name="Pendleton A."/>
            <person name="Kubisiak T."/>
            <person name="Anderson C."/>
            <person name="Salamov A."/>
            <person name="Aerts A."/>
            <person name="Riley R."/>
            <person name="Clum A."/>
            <person name="Lindquist E."/>
            <person name="Ence D."/>
            <person name="Campbell M."/>
            <person name="Kronenberg Z."/>
            <person name="Feau N."/>
            <person name="Dhillon B."/>
            <person name="Hamelin R."/>
            <person name="Burleigh J."/>
            <person name="Smith J."/>
            <person name="Yandell M."/>
            <person name="Nelson C."/>
            <person name="Grigoriev I."/>
            <person name="Davis J."/>
        </authorList>
    </citation>
    <scope>NUCLEOTIDE SEQUENCE</scope>
    <source>
        <strain evidence="2">G11</strain>
    </source>
</reference>
<feature type="region of interest" description="Disordered" evidence="1">
    <location>
        <begin position="45"/>
        <end position="92"/>
    </location>
</feature>
<evidence type="ECO:0000313" key="3">
    <source>
        <dbReference type="Proteomes" id="UP000886653"/>
    </source>
</evidence>